<gene>
    <name evidence="1" type="ORF">J2S42_004294</name>
</gene>
<comment type="caution">
    <text evidence="1">The sequence shown here is derived from an EMBL/GenBank/DDBJ whole genome shotgun (WGS) entry which is preliminary data.</text>
</comment>
<dbReference type="RefSeq" id="WP_307241782.1">
    <property type="nucleotide sequence ID" value="NZ_JAUSUZ010000001.1"/>
</dbReference>
<dbReference type="Proteomes" id="UP001240236">
    <property type="component" value="Unassembled WGS sequence"/>
</dbReference>
<organism evidence="1 2">
    <name type="scientific">Catenuloplanes indicus</name>
    <dbReference type="NCBI Taxonomy" id="137267"/>
    <lineage>
        <taxon>Bacteria</taxon>
        <taxon>Bacillati</taxon>
        <taxon>Actinomycetota</taxon>
        <taxon>Actinomycetes</taxon>
        <taxon>Micromonosporales</taxon>
        <taxon>Micromonosporaceae</taxon>
        <taxon>Catenuloplanes</taxon>
    </lineage>
</organism>
<reference evidence="1 2" key="1">
    <citation type="submission" date="2023-07" db="EMBL/GenBank/DDBJ databases">
        <title>Sequencing the genomes of 1000 actinobacteria strains.</title>
        <authorList>
            <person name="Klenk H.-P."/>
        </authorList>
    </citation>
    <scope>NUCLEOTIDE SEQUENCE [LARGE SCALE GENOMIC DNA]</scope>
    <source>
        <strain evidence="1 2">DSM 44709</strain>
    </source>
</reference>
<proteinExistence type="predicted"/>
<dbReference type="EMBL" id="JAUSUZ010000001">
    <property type="protein sequence ID" value="MDQ0367625.1"/>
    <property type="molecule type" value="Genomic_DNA"/>
</dbReference>
<keyword evidence="2" id="KW-1185">Reference proteome</keyword>
<name>A0AAE3W1J9_9ACTN</name>
<evidence type="ECO:0008006" key="3">
    <source>
        <dbReference type="Google" id="ProtNLM"/>
    </source>
</evidence>
<dbReference type="PROSITE" id="PS51257">
    <property type="entry name" value="PROKAR_LIPOPROTEIN"/>
    <property type="match status" value="1"/>
</dbReference>
<dbReference type="AlphaFoldDB" id="A0AAE3W1J9"/>
<evidence type="ECO:0000313" key="2">
    <source>
        <dbReference type="Proteomes" id="UP001240236"/>
    </source>
</evidence>
<protein>
    <recommendedName>
        <fullName evidence="3">Lipoprotein</fullName>
    </recommendedName>
</protein>
<sequence>MRRTLISIAVTVTGLTLLTGCGGTGTDTGTGTPAATEPAAAGGLSDEAAKRQEAEKMIADCMKEKGFQYEVVPPIETRSRSADFTGAASLLKTDEELRQYRQKYGFGIYSAQLYPDDPMVKLPDVNPDANPNNKIREGLDPARQQAWDAAFSSDPKAGRTEPGCSDLAYEKYLGSADPDVQAEEARAYEQYRTDPDVVKAAHEYGDCLRGKGYKVASTEPGLIDNGVYDLINAPMMNGEPVSAAEAKTRLAEEITASLADLDCRGDYATIARTEYASIVTRGGGVG</sequence>
<accession>A0AAE3W1J9</accession>
<evidence type="ECO:0000313" key="1">
    <source>
        <dbReference type="EMBL" id="MDQ0367625.1"/>
    </source>
</evidence>